<reference evidence="1 2" key="1">
    <citation type="submission" date="2024-01" db="EMBL/GenBank/DDBJ databases">
        <title>Mesobacterium rodlantinim sp. nov., isolated from shallow sea hydrothermal systems off Kueishantao Island.</title>
        <authorList>
            <person name="Su Z."/>
            <person name="Tang K."/>
        </authorList>
    </citation>
    <scope>NUCLEOTIDE SEQUENCE [LARGE SCALE GENOMIC DNA]</scope>
    <source>
        <strain evidence="1 2">TK19101</strain>
    </source>
</reference>
<name>A0ABU6HF25_9RHOB</name>
<dbReference type="InterPro" id="IPR021848">
    <property type="entry name" value="HODM_asu-like"/>
</dbReference>
<dbReference type="Proteomes" id="UP001348149">
    <property type="component" value="Unassembled WGS sequence"/>
</dbReference>
<evidence type="ECO:0000313" key="2">
    <source>
        <dbReference type="Proteomes" id="UP001348149"/>
    </source>
</evidence>
<comment type="caution">
    <text evidence="1">The sequence shown here is derived from an EMBL/GenBank/DDBJ whole genome shotgun (WGS) entry which is preliminary data.</text>
</comment>
<dbReference type="RefSeq" id="WP_326295690.1">
    <property type="nucleotide sequence ID" value="NZ_JAYLLH010000002.1"/>
</dbReference>
<protein>
    <submittedName>
        <fullName evidence="1">DUF3445 domain-containing protein</fullName>
    </submittedName>
</protein>
<evidence type="ECO:0000313" key="1">
    <source>
        <dbReference type="EMBL" id="MEC3860063.1"/>
    </source>
</evidence>
<organism evidence="1 2">
    <name type="scientific">Mesobacterium hydrothermale</name>
    <dbReference type="NCBI Taxonomy" id="3111907"/>
    <lineage>
        <taxon>Bacteria</taxon>
        <taxon>Pseudomonadati</taxon>
        <taxon>Pseudomonadota</taxon>
        <taxon>Alphaproteobacteria</taxon>
        <taxon>Rhodobacterales</taxon>
        <taxon>Roseobacteraceae</taxon>
        <taxon>Mesobacterium</taxon>
    </lineage>
</organism>
<accession>A0ABU6HF25</accession>
<dbReference type="Pfam" id="PF11927">
    <property type="entry name" value="HODM_asu-like"/>
    <property type="match status" value="1"/>
</dbReference>
<sequence>MILQSVLPYDVLTPRPLPGIAPTAMAEWLMVDDAYAAQMAHRAALLRDRRDAVFVQDPSAGTAAAELLETVLDWLPTGFSRQGDRVTRPDGVSVVVDWNAPLWTLAHLVQEDLCILQKPDGSDEHVLTAAALCFPASWRLAEKFMRPLTTIHVPVKDYDSDLARRVQRLFDAIRPGRPLWRFNALWYDDPELYQPRSAVESRKLTDKDKAPYFRSERQCLVRLPRSGAVVFSIHTFVLRADAIRAPAGPAAG</sequence>
<dbReference type="EMBL" id="JAYLLH010000002">
    <property type="protein sequence ID" value="MEC3860063.1"/>
    <property type="molecule type" value="Genomic_DNA"/>
</dbReference>
<proteinExistence type="predicted"/>
<keyword evidence="2" id="KW-1185">Reference proteome</keyword>
<gene>
    <name evidence="1" type="ORF">VK792_02085</name>
</gene>